<keyword evidence="4" id="KW-1185">Reference proteome</keyword>
<dbReference type="PANTHER" id="PTHR10742:SF342">
    <property type="entry name" value="AMINE OXIDASE"/>
    <property type="match status" value="1"/>
</dbReference>
<feature type="domain" description="Amine oxidase" evidence="2">
    <location>
        <begin position="81"/>
        <end position="588"/>
    </location>
</feature>
<reference evidence="4" key="2">
    <citation type="submission" date="2015-01" db="EMBL/GenBank/DDBJ databases">
        <title>Evolutionary Origins and Diversification of the Mycorrhizal Mutualists.</title>
        <authorList>
            <consortium name="DOE Joint Genome Institute"/>
            <consortium name="Mycorrhizal Genomics Consortium"/>
            <person name="Kohler A."/>
            <person name="Kuo A."/>
            <person name="Nagy L.G."/>
            <person name="Floudas D."/>
            <person name="Copeland A."/>
            <person name="Barry K.W."/>
            <person name="Cichocki N."/>
            <person name="Veneault-Fourrey C."/>
            <person name="LaButti K."/>
            <person name="Lindquist E.A."/>
            <person name="Lipzen A."/>
            <person name="Lundell T."/>
            <person name="Morin E."/>
            <person name="Murat C."/>
            <person name="Riley R."/>
            <person name="Ohm R."/>
            <person name="Sun H."/>
            <person name="Tunlid A."/>
            <person name="Henrissat B."/>
            <person name="Grigoriev I.V."/>
            <person name="Hibbett D.S."/>
            <person name="Martin F."/>
        </authorList>
    </citation>
    <scope>NUCLEOTIDE SEQUENCE [LARGE SCALE GENOMIC DNA]</scope>
    <source>
        <strain evidence="4">LaAM-08-1</strain>
    </source>
</reference>
<keyword evidence="1" id="KW-0732">Signal</keyword>
<dbReference type="PANTHER" id="PTHR10742">
    <property type="entry name" value="FLAVIN MONOAMINE OXIDASE"/>
    <property type="match status" value="1"/>
</dbReference>
<evidence type="ECO:0000259" key="2">
    <source>
        <dbReference type="Pfam" id="PF01593"/>
    </source>
</evidence>
<evidence type="ECO:0000256" key="1">
    <source>
        <dbReference type="SAM" id="SignalP"/>
    </source>
</evidence>
<dbReference type="GO" id="GO:0009063">
    <property type="term" value="P:amino acid catabolic process"/>
    <property type="evidence" value="ECO:0007669"/>
    <property type="project" value="TreeGrafter"/>
</dbReference>
<dbReference type="InterPro" id="IPR050281">
    <property type="entry name" value="Flavin_monoamine_oxidase"/>
</dbReference>
<gene>
    <name evidence="3" type="ORF">K443DRAFT_383773</name>
</gene>
<dbReference type="Gene3D" id="3.90.660.10">
    <property type="match status" value="1"/>
</dbReference>
<dbReference type="SUPFAM" id="SSF51905">
    <property type="entry name" value="FAD/NAD(P)-binding domain"/>
    <property type="match status" value="1"/>
</dbReference>
<dbReference type="AlphaFoldDB" id="A0A0C9WQU9"/>
<dbReference type="OrthoDB" id="7777654at2759"/>
<evidence type="ECO:0000313" key="4">
    <source>
        <dbReference type="Proteomes" id="UP000054477"/>
    </source>
</evidence>
<dbReference type="HOGENOM" id="CLU_004498_8_1_1"/>
<dbReference type="EMBL" id="KN838834">
    <property type="protein sequence ID" value="KIJ93610.1"/>
    <property type="molecule type" value="Genomic_DNA"/>
</dbReference>
<dbReference type="Gene3D" id="1.10.10.1620">
    <property type="match status" value="1"/>
</dbReference>
<dbReference type="Pfam" id="PF01593">
    <property type="entry name" value="Amino_oxidase"/>
    <property type="match status" value="1"/>
</dbReference>
<dbReference type="SUPFAM" id="SSF54373">
    <property type="entry name" value="FAD-linked reductases, C-terminal domain"/>
    <property type="match status" value="1"/>
</dbReference>
<name>A0A0C9WQU9_9AGAR</name>
<accession>A0A0C9WQU9</accession>
<dbReference type="Proteomes" id="UP000054477">
    <property type="component" value="Unassembled WGS sequence"/>
</dbReference>
<feature type="signal peptide" evidence="1">
    <location>
        <begin position="1"/>
        <end position="18"/>
    </location>
</feature>
<dbReference type="STRING" id="1095629.A0A0C9WQU9"/>
<feature type="chain" id="PRO_5002205431" description="Amine oxidase domain-containing protein" evidence="1">
    <location>
        <begin position="19"/>
        <end position="651"/>
    </location>
</feature>
<sequence>MILNVLLPLLATSQAALAATDIPYDVFSYHGRSLIENAHASQKSNLPEKHIALSQALQGKLPNTTCNSTTDSPVGILGAGMAGLYTALILDDLGIPYEILEASSTRVGGRIYTYQFDPSKEFEYYDVGAMRFPLPQPGTHGVMSRLEYLFNYPPLNTGGDLALASKLIPYYYSAVNGTGRMYFNEVHSTVNANPASQFDAQAMDVPQPYINAGVSNLLNDAIGPLAEALFNDINTGTTAGWERMKELDPHSTRSYLAFNYTPSEKFAQQYQLSETPLDVDTINWAETFDKSTQWYDRALTETVLEAVAFGNIPGVTVDWKCLRGGSRQLPYTIKSYLDSRSPGYLKQGVQVTKIAPTDPGSTSSPLKVTSTTGDSYTYSHVISTIPLPVMRTLDLTQAGLSIMQSNALRQLQYGPSIKIGIQFTEPWWTTGVDNDGKPIGIVGGQSFTDLPIRTVVYPSYGVNTTGSAPSNVLIASYCWTSDAERMGNLINAGADELLKDLVLRNLAAVHNVDYKYLKDRLVAVYPWDWNHNSLTMGAFAFFGPGNYLKLYESLSLPASNGRLHFAGEAISVRHAWVVGALDSAWSAVHNYLVMTHASQDTLNKFYNNWGINWEWTKSGAESKNNNGTLAHEDNLLLEHLILHRSDLFSGA</sequence>
<dbReference type="InterPro" id="IPR002937">
    <property type="entry name" value="Amino_oxidase"/>
</dbReference>
<proteinExistence type="predicted"/>
<evidence type="ECO:0000313" key="3">
    <source>
        <dbReference type="EMBL" id="KIJ93610.1"/>
    </source>
</evidence>
<dbReference type="InterPro" id="IPR036188">
    <property type="entry name" value="FAD/NAD-bd_sf"/>
</dbReference>
<protein>
    <recommendedName>
        <fullName evidence="2">Amine oxidase domain-containing protein</fullName>
    </recommendedName>
</protein>
<dbReference type="GO" id="GO:0001716">
    <property type="term" value="F:L-amino-acid oxidase activity"/>
    <property type="evidence" value="ECO:0007669"/>
    <property type="project" value="TreeGrafter"/>
</dbReference>
<organism evidence="3 4">
    <name type="scientific">Laccaria amethystina LaAM-08-1</name>
    <dbReference type="NCBI Taxonomy" id="1095629"/>
    <lineage>
        <taxon>Eukaryota</taxon>
        <taxon>Fungi</taxon>
        <taxon>Dikarya</taxon>
        <taxon>Basidiomycota</taxon>
        <taxon>Agaricomycotina</taxon>
        <taxon>Agaricomycetes</taxon>
        <taxon>Agaricomycetidae</taxon>
        <taxon>Agaricales</taxon>
        <taxon>Agaricineae</taxon>
        <taxon>Hydnangiaceae</taxon>
        <taxon>Laccaria</taxon>
    </lineage>
</organism>
<reference evidence="3 4" key="1">
    <citation type="submission" date="2014-04" db="EMBL/GenBank/DDBJ databases">
        <authorList>
            <consortium name="DOE Joint Genome Institute"/>
            <person name="Kuo A."/>
            <person name="Kohler A."/>
            <person name="Nagy L.G."/>
            <person name="Floudas D."/>
            <person name="Copeland A."/>
            <person name="Barry K.W."/>
            <person name="Cichocki N."/>
            <person name="Veneault-Fourrey C."/>
            <person name="LaButti K."/>
            <person name="Lindquist E.A."/>
            <person name="Lipzen A."/>
            <person name="Lundell T."/>
            <person name="Morin E."/>
            <person name="Murat C."/>
            <person name="Sun H."/>
            <person name="Tunlid A."/>
            <person name="Henrissat B."/>
            <person name="Grigoriev I.V."/>
            <person name="Hibbett D.S."/>
            <person name="Martin F."/>
            <person name="Nordberg H.P."/>
            <person name="Cantor M.N."/>
            <person name="Hua S.X."/>
        </authorList>
    </citation>
    <scope>NUCLEOTIDE SEQUENCE [LARGE SCALE GENOMIC DNA]</scope>
    <source>
        <strain evidence="3 4">LaAM-08-1</strain>
    </source>
</reference>
<dbReference type="Gene3D" id="3.50.50.60">
    <property type="entry name" value="FAD/NAD(P)-binding domain"/>
    <property type="match status" value="1"/>
</dbReference>